<dbReference type="EMBL" id="OZ023710">
    <property type="protein sequence ID" value="CAK9882658.1"/>
    <property type="molecule type" value="Genomic_DNA"/>
</dbReference>
<evidence type="ECO:0000313" key="2">
    <source>
        <dbReference type="Proteomes" id="UP001497522"/>
    </source>
</evidence>
<dbReference type="Proteomes" id="UP001497522">
    <property type="component" value="Chromosome 9"/>
</dbReference>
<dbReference type="PANTHER" id="PTHR37067">
    <property type="entry name" value="PX DOMAIN-CONTAINING PROTEIN"/>
    <property type="match status" value="1"/>
</dbReference>
<name>A0ABP1C1A8_9BRYO</name>
<protein>
    <recommendedName>
        <fullName evidence="3">HAT C-terminal dimerisation domain-containing protein</fullName>
    </recommendedName>
</protein>
<evidence type="ECO:0000313" key="1">
    <source>
        <dbReference type="EMBL" id="CAK9882658.1"/>
    </source>
</evidence>
<dbReference type="PANTHER" id="PTHR37067:SF3">
    <property type="entry name" value="PX DOMAIN-CONTAINING PROTEIN"/>
    <property type="match status" value="1"/>
</dbReference>
<proteinExistence type="predicted"/>
<sequence length="71" mass="8029">MFDDAWDVLPSRFDHLRSFCGGLATVFPNTTSVESDFSILKWEMDASRTGLMHLSLEGIFHAKQRAILQAL</sequence>
<reference evidence="1" key="1">
    <citation type="submission" date="2024-03" db="EMBL/GenBank/DDBJ databases">
        <authorList>
            <consortium name="ELIXIR-Norway"/>
            <consortium name="Elixir Norway"/>
        </authorList>
    </citation>
    <scope>NUCLEOTIDE SEQUENCE</scope>
</reference>
<organism evidence="1 2">
    <name type="scientific">Sphagnum jensenii</name>
    <dbReference type="NCBI Taxonomy" id="128206"/>
    <lineage>
        <taxon>Eukaryota</taxon>
        <taxon>Viridiplantae</taxon>
        <taxon>Streptophyta</taxon>
        <taxon>Embryophyta</taxon>
        <taxon>Bryophyta</taxon>
        <taxon>Sphagnophytina</taxon>
        <taxon>Sphagnopsida</taxon>
        <taxon>Sphagnales</taxon>
        <taxon>Sphagnaceae</taxon>
        <taxon>Sphagnum</taxon>
    </lineage>
</organism>
<keyword evidence="2" id="KW-1185">Reference proteome</keyword>
<accession>A0ABP1C1A8</accession>
<evidence type="ECO:0008006" key="3">
    <source>
        <dbReference type="Google" id="ProtNLM"/>
    </source>
</evidence>
<gene>
    <name evidence="1" type="ORF">CSSPJE1EN2_LOCUS23909</name>
</gene>